<dbReference type="Proteomes" id="UP000606922">
    <property type="component" value="Unassembled WGS sequence"/>
</dbReference>
<dbReference type="Pfam" id="PF12802">
    <property type="entry name" value="MarR_2"/>
    <property type="match status" value="1"/>
</dbReference>
<gene>
    <name evidence="2" type="ORF">GCM10010979_31960</name>
</gene>
<evidence type="ECO:0000313" key="3">
    <source>
        <dbReference type="Proteomes" id="UP000606922"/>
    </source>
</evidence>
<dbReference type="InterPro" id="IPR036388">
    <property type="entry name" value="WH-like_DNA-bd_sf"/>
</dbReference>
<evidence type="ECO:0000259" key="1">
    <source>
        <dbReference type="PROSITE" id="PS50995"/>
    </source>
</evidence>
<proteinExistence type="predicted"/>
<dbReference type="InterPro" id="IPR000835">
    <property type="entry name" value="HTH_MarR-typ"/>
</dbReference>
<reference evidence="2" key="1">
    <citation type="journal article" date="2014" name="Int. J. Syst. Evol. Microbiol.">
        <title>Complete genome sequence of Corynebacterium casei LMG S-19264T (=DSM 44701T), isolated from a smear-ripened cheese.</title>
        <authorList>
            <consortium name="US DOE Joint Genome Institute (JGI-PGF)"/>
            <person name="Walter F."/>
            <person name="Albersmeier A."/>
            <person name="Kalinowski J."/>
            <person name="Ruckert C."/>
        </authorList>
    </citation>
    <scope>NUCLEOTIDE SEQUENCE</scope>
    <source>
        <strain evidence="2">CGMCC 1.12813</strain>
    </source>
</reference>
<dbReference type="GO" id="GO:0003700">
    <property type="term" value="F:DNA-binding transcription factor activity"/>
    <property type="evidence" value="ECO:0007669"/>
    <property type="project" value="InterPro"/>
</dbReference>
<comment type="caution">
    <text evidence="2">The sequence shown here is derived from an EMBL/GenBank/DDBJ whole genome shotgun (WGS) entry which is preliminary data.</text>
</comment>
<dbReference type="SMART" id="SM00347">
    <property type="entry name" value="HTH_MARR"/>
    <property type="match status" value="1"/>
</dbReference>
<dbReference type="PANTHER" id="PTHR33164:SF43">
    <property type="entry name" value="HTH-TYPE TRANSCRIPTIONAL REPRESSOR YETL"/>
    <property type="match status" value="1"/>
</dbReference>
<dbReference type="PANTHER" id="PTHR33164">
    <property type="entry name" value="TRANSCRIPTIONAL REGULATOR, MARR FAMILY"/>
    <property type="match status" value="1"/>
</dbReference>
<sequence length="153" mass="16516">MSETQARDPQLVDSTAFKLHRATVLLDRIADDYLVAQHQIHYAPFLVLLMARVLGPTTQHAIAQNLGVSRASVTQRVGALQKAGLLDVAKSATDARANTVVLTSEGESRVEAAWQGLEQHQDGVDSGVDERVLAAQLDRLIQNALGILKGGER</sequence>
<dbReference type="GO" id="GO:0006950">
    <property type="term" value="P:response to stress"/>
    <property type="evidence" value="ECO:0007669"/>
    <property type="project" value="TreeGrafter"/>
</dbReference>
<reference evidence="2" key="2">
    <citation type="submission" date="2020-09" db="EMBL/GenBank/DDBJ databases">
        <authorList>
            <person name="Sun Q."/>
            <person name="Zhou Y."/>
        </authorList>
    </citation>
    <scope>NUCLEOTIDE SEQUENCE</scope>
    <source>
        <strain evidence="2">CGMCC 1.12813</strain>
    </source>
</reference>
<evidence type="ECO:0000313" key="2">
    <source>
        <dbReference type="EMBL" id="GGB14968.1"/>
    </source>
</evidence>
<dbReference type="PROSITE" id="PS50995">
    <property type="entry name" value="HTH_MARR_2"/>
    <property type="match status" value="1"/>
</dbReference>
<dbReference type="EMBL" id="BMGB01000002">
    <property type="protein sequence ID" value="GGB14968.1"/>
    <property type="molecule type" value="Genomic_DNA"/>
</dbReference>
<accession>A0A916WND2</accession>
<protein>
    <recommendedName>
        <fullName evidence="1">HTH marR-type domain-containing protein</fullName>
    </recommendedName>
</protein>
<dbReference type="RefSeq" id="WP_188511742.1">
    <property type="nucleotide sequence ID" value="NZ_BMGB01000002.1"/>
</dbReference>
<dbReference type="InterPro" id="IPR039422">
    <property type="entry name" value="MarR/SlyA-like"/>
</dbReference>
<dbReference type="Gene3D" id="1.10.10.10">
    <property type="entry name" value="Winged helix-like DNA-binding domain superfamily/Winged helix DNA-binding domain"/>
    <property type="match status" value="1"/>
</dbReference>
<dbReference type="InterPro" id="IPR036390">
    <property type="entry name" value="WH_DNA-bd_sf"/>
</dbReference>
<feature type="domain" description="HTH marR-type" evidence="1">
    <location>
        <begin position="12"/>
        <end position="146"/>
    </location>
</feature>
<dbReference type="AlphaFoldDB" id="A0A916WND2"/>
<dbReference type="SUPFAM" id="SSF46785">
    <property type="entry name" value="Winged helix' DNA-binding domain"/>
    <property type="match status" value="1"/>
</dbReference>
<keyword evidence="3" id="KW-1185">Reference proteome</keyword>
<organism evidence="2 3">
    <name type="scientific">Conyzicola nivalis</name>
    <dbReference type="NCBI Taxonomy" id="1477021"/>
    <lineage>
        <taxon>Bacteria</taxon>
        <taxon>Bacillati</taxon>
        <taxon>Actinomycetota</taxon>
        <taxon>Actinomycetes</taxon>
        <taxon>Micrococcales</taxon>
        <taxon>Microbacteriaceae</taxon>
        <taxon>Conyzicola</taxon>
    </lineage>
</organism>
<name>A0A916WND2_9MICO</name>